<reference evidence="1" key="1">
    <citation type="submission" date="2018-05" db="EMBL/GenBank/DDBJ databases">
        <authorList>
            <person name="Lanie J.A."/>
            <person name="Ng W.-L."/>
            <person name="Kazmierczak K.M."/>
            <person name="Andrzejewski T.M."/>
            <person name="Davidsen T.M."/>
            <person name="Wayne K.J."/>
            <person name="Tettelin H."/>
            <person name="Glass J.I."/>
            <person name="Rusch D."/>
            <person name="Podicherti R."/>
            <person name="Tsui H.-C.T."/>
            <person name="Winkler M.E."/>
        </authorList>
    </citation>
    <scope>NUCLEOTIDE SEQUENCE</scope>
</reference>
<gene>
    <name evidence="1" type="ORF">METZ01_LOCUS380610</name>
</gene>
<dbReference type="AlphaFoldDB" id="A0A382U0A5"/>
<proteinExistence type="predicted"/>
<evidence type="ECO:0000313" key="1">
    <source>
        <dbReference type="EMBL" id="SVD27756.1"/>
    </source>
</evidence>
<protein>
    <submittedName>
        <fullName evidence="1">Uncharacterized protein</fullName>
    </submittedName>
</protein>
<dbReference type="EMBL" id="UINC01140549">
    <property type="protein sequence ID" value="SVD27756.1"/>
    <property type="molecule type" value="Genomic_DNA"/>
</dbReference>
<organism evidence="1">
    <name type="scientific">marine metagenome</name>
    <dbReference type="NCBI Taxonomy" id="408172"/>
    <lineage>
        <taxon>unclassified sequences</taxon>
        <taxon>metagenomes</taxon>
        <taxon>ecological metagenomes</taxon>
    </lineage>
</organism>
<feature type="non-terminal residue" evidence="1">
    <location>
        <position position="76"/>
    </location>
</feature>
<sequence>MASFPISKRQPSFFFLFLGNKNGPNDLPMLIVTFGLMPLNSCFQTFSNPKTPMGSILDSVSAERYAAPFFAGLNFE</sequence>
<name>A0A382U0A5_9ZZZZ</name>
<accession>A0A382U0A5</accession>